<dbReference type="InterPro" id="IPR001173">
    <property type="entry name" value="Glyco_trans_2-like"/>
</dbReference>
<dbReference type="AlphaFoldDB" id="A0A1F7KZL1"/>
<gene>
    <name evidence="2" type="ORF">A3K52_00305</name>
</gene>
<name>A0A1F7KZL1_9BACT</name>
<dbReference type="PANTHER" id="PTHR10859">
    <property type="entry name" value="GLYCOSYL TRANSFERASE"/>
    <property type="match status" value="1"/>
</dbReference>
<dbReference type="Gene3D" id="3.90.550.10">
    <property type="entry name" value="Spore Coat Polysaccharide Biosynthesis Protein SpsA, Chain A"/>
    <property type="match status" value="1"/>
</dbReference>
<dbReference type="EMBL" id="MGBR01000001">
    <property type="protein sequence ID" value="OGK73236.1"/>
    <property type="molecule type" value="Genomic_DNA"/>
</dbReference>
<dbReference type="InterPro" id="IPR029044">
    <property type="entry name" value="Nucleotide-diphossugar_trans"/>
</dbReference>
<organism evidence="2 3">
    <name type="scientific">Candidatus Roizmanbacteria bacterium RIFOXYD1_FULL_38_12</name>
    <dbReference type="NCBI Taxonomy" id="1802093"/>
    <lineage>
        <taxon>Bacteria</taxon>
        <taxon>Candidatus Roizmaniibacteriota</taxon>
    </lineage>
</organism>
<comment type="caution">
    <text evidence="2">The sequence shown here is derived from an EMBL/GenBank/DDBJ whole genome shotgun (WGS) entry which is preliminary data.</text>
</comment>
<dbReference type="SUPFAM" id="SSF53448">
    <property type="entry name" value="Nucleotide-diphospho-sugar transferases"/>
    <property type="match status" value="1"/>
</dbReference>
<accession>A0A1F7KZL1</accession>
<sequence length="249" mass="28473">MTISLIVPCYNEEINIQKGVLDRIGNFTHHDKRFIEVLIVDDGSSDNTKKLIKNEYLSEFPKFHLIENAHQGKAQALITGIKKTKGDIVMFTDIDLATPIEESKKMIEALQNGFDIAIGSRNTHRAGAPILRKLMAVGFIFIRNLMIGLKDIKDTQCGFKTFNRKAALHILSKLKVFNNHQQSIKGSSVKAGFDLEFLFLANKLGYKIKEIPVTWKHVETKNVNFLKDFFETMKDILAMKYYDLTKKYD</sequence>
<evidence type="ECO:0000313" key="2">
    <source>
        <dbReference type="EMBL" id="OGK73236.1"/>
    </source>
</evidence>
<dbReference type="PANTHER" id="PTHR10859:SF91">
    <property type="entry name" value="DOLICHYL-PHOSPHATE BETA-GLUCOSYLTRANSFERASE"/>
    <property type="match status" value="1"/>
</dbReference>
<evidence type="ECO:0000313" key="3">
    <source>
        <dbReference type="Proteomes" id="UP000177050"/>
    </source>
</evidence>
<evidence type="ECO:0000259" key="1">
    <source>
        <dbReference type="Pfam" id="PF00535"/>
    </source>
</evidence>
<protein>
    <recommendedName>
        <fullName evidence="1">Glycosyltransferase 2-like domain-containing protein</fullName>
    </recommendedName>
</protein>
<dbReference type="GO" id="GO:0006487">
    <property type="term" value="P:protein N-linked glycosylation"/>
    <property type="evidence" value="ECO:0007669"/>
    <property type="project" value="TreeGrafter"/>
</dbReference>
<dbReference type="Pfam" id="PF00535">
    <property type="entry name" value="Glycos_transf_2"/>
    <property type="match status" value="1"/>
</dbReference>
<dbReference type="Proteomes" id="UP000177050">
    <property type="component" value="Unassembled WGS sequence"/>
</dbReference>
<feature type="domain" description="Glycosyltransferase 2-like" evidence="1">
    <location>
        <begin position="4"/>
        <end position="167"/>
    </location>
</feature>
<reference evidence="2 3" key="1">
    <citation type="journal article" date="2016" name="Nat. Commun.">
        <title>Thousands of microbial genomes shed light on interconnected biogeochemical processes in an aquifer system.</title>
        <authorList>
            <person name="Anantharaman K."/>
            <person name="Brown C.T."/>
            <person name="Hug L.A."/>
            <person name="Sharon I."/>
            <person name="Castelle C.J."/>
            <person name="Probst A.J."/>
            <person name="Thomas B.C."/>
            <person name="Singh A."/>
            <person name="Wilkins M.J."/>
            <person name="Karaoz U."/>
            <person name="Brodie E.L."/>
            <person name="Williams K.H."/>
            <person name="Hubbard S.S."/>
            <person name="Banfield J.F."/>
        </authorList>
    </citation>
    <scope>NUCLEOTIDE SEQUENCE [LARGE SCALE GENOMIC DNA]</scope>
</reference>
<proteinExistence type="predicted"/>